<gene>
    <name evidence="1" type="ORF">ADUPG1_004394</name>
</gene>
<evidence type="ECO:0000313" key="1">
    <source>
        <dbReference type="EMBL" id="GKT20253.1"/>
    </source>
</evidence>
<evidence type="ECO:0000313" key="2">
    <source>
        <dbReference type="Proteomes" id="UP001057375"/>
    </source>
</evidence>
<reference evidence="1" key="1">
    <citation type="submission" date="2022-03" db="EMBL/GenBank/DDBJ databases">
        <title>Draft genome sequence of Aduncisulcus paluster, a free-living microaerophilic Fornicata.</title>
        <authorList>
            <person name="Yuyama I."/>
            <person name="Kume K."/>
            <person name="Tamura T."/>
            <person name="Inagaki Y."/>
            <person name="Hashimoto T."/>
        </authorList>
    </citation>
    <scope>NUCLEOTIDE SEQUENCE</scope>
    <source>
        <strain evidence="1">NY0171</strain>
    </source>
</reference>
<comment type="caution">
    <text evidence="1">The sequence shown here is derived from an EMBL/GenBank/DDBJ whole genome shotgun (WGS) entry which is preliminary data.</text>
</comment>
<sequence>MFSRSLKHDGAMWRPVLSMSLPRYSTFSWANTHLEDFILMLKDLHLSKTFSNLLLNSSMFSAAIRMSSMYIMHTLSLIKSSKASYTLDMKAFGAVATPKGITVYWYVPNGVMKAVSFCDSFVSLI</sequence>
<name>A0ABQ5K1L7_9EUKA</name>
<proteinExistence type="predicted"/>
<organism evidence="1 2">
    <name type="scientific">Aduncisulcus paluster</name>
    <dbReference type="NCBI Taxonomy" id="2918883"/>
    <lineage>
        <taxon>Eukaryota</taxon>
        <taxon>Metamonada</taxon>
        <taxon>Carpediemonas-like organisms</taxon>
        <taxon>Aduncisulcus</taxon>
    </lineage>
</organism>
<accession>A0ABQ5K1L7</accession>
<protein>
    <submittedName>
        <fullName evidence="1">Uncharacterized protein</fullName>
    </submittedName>
</protein>
<dbReference type="Proteomes" id="UP001057375">
    <property type="component" value="Unassembled WGS sequence"/>
</dbReference>
<dbReference type="EMBL" id="BQXS01006522">
    <property type="protein sequence ID" value="GKT20253.1"/>
    <property type="molecule type" value="Genomic_DNA"/>
</dbReference>
<keyword evidence="2" id="KW-1185">Reference proteome</keyword>